<name>A0A1B7LB43_9FIRM</name>
<protein>
    <recommendedName>
        <fullName evidence="3">CopG family transcriptional regulator</fullName>
    </recommendedName>
</protein>
<dbReference type="Proteomes" id="UP000078532">
    <property type="component" value="Unassembled WGS sequence"/>
</dbReference>
<evidence type="ECO:0000313" key="2">
    <source>
        <dbReference type="Proteomes" id="UP000078532"/>
    </source>
</evidence>
<organism evidence="1 2">
    <name type="scientific">Desulfotomaculum copahuensis</name>
    <dbReference type="NCBI Taxonomy" id="1838280"/>
    <lineage>
        <taxon>Bacteria</taxon>
        <taxon>Bacillati</taxon>
        <taxon>Bacillota</taxon>
        <taxon>Clostridia</taxon>
        <taxon>Eubacteriales</taxon>
        <taxon>Desulfotomaculaceae</taxon>
        <taxon>Desulfotomaculum</taxon>
    </lineage>
</organism>
<evidence type="ECO:0008006" key="3">
    <source>
        <dbReference type="Google" id="ProtNLM"/>
    </source>
</evidence>
<gene>
    <name evidence="1" type="ORF">A6M21_15005</name>
</gene>
<reference evidence="1 2" key="1">
    <citation type="submission" date="2016-04" db="EMBL/GenBank/DDBJ databases">
        <authorList>
            <person name="Evans L.H."/>
            <person name="Alamgir A."/>
            <person name="Owens N."/>
            <person name="Weber N.D."/>
            <person name="Virtaneva K."/>
            <person name="Barbian K."/>
            <person name="Babar A."/>
            <person name="Rosenke K."/>
        </authorList>
    </citation>
    <scope>NUCLEOTIDE SEQUENCE [LARGE SCALE GENOMIC DNA]</scope>
    <source>
        <strain evidence="1 2">LMa1</strain>
    </source>
</reference>
<evidence type="ECO:0000313" key="1">
    <source>
        <dbReference type="EMBL" id="OAT79760.1"/>
    </source>
</evidence>
<sequence length="74" mass="8724">MPEALFKKAEEMANRLEISCSPLFTLALENFIRQYENKQLLERINAVYSDAPDSGESQYRKLMKDYYRRALEGE</sequence>
<dbReference type="STRING" id="1838280.A6M21_15005"/>
<dbReference type="EMBL" id="LYVF01000192">
    <property type="protein sequence ID" value="OAT79760.1"/>
    <property type="molecule type" value="Genomic_DNA"/>
</dbReference>
<keyword evidence="2" id="KW-1185">Reference proteome</keyword>
<proteinExistence type="predicted"/>
<accession>A0A1B7LB43</accession>
<dbReference type="AlphaFoldDB" id="A0A1B7LB43"/>
<comment type="caution">
    <text evidence="1">The sequence shown here is derived from an EMBL/GenBank/DDBJ whole genome shotgun (WGS) entry which is preliminary data.</text>
</comment>